<sequence length="172" mass="19172">MLELFNKRLIIQLALFFMLGAGIAVAKKPMEIPVDPVPLEIQTQQGTISYKVEIAFAPSQAKAGLMYRTHFPRDHAMLFKHQENDKLGDKQGLVMWMANTPLPLDMLFLNDEGVIVSIVEKTIPFSTDMISSKVPATFVIEVNAGEVSEKQIEKGQRVFHPAICGECKGNNK</sequence>
<dbReference type="PANTHER" id="PTHR37953:SF1">
    <property type="entry name" value="UPF0127 PROTEIN MJ1496"/>
    <property type="match status" value="1"/>
</dbReference>
<reference evidence="1 2" key="1">
    <citation type="submission" date="2018-06" db="EMBL/GenBank/DDBJ databases">
        <authorList>
            <consortium name="Pathogen Informatics"/>
            <person name="Doyle S."/>
        </authorList>
    </citation>
    <scope>NUCLEOTIDE SEQUENCE [LARGE SCALE GENOMIC DNA]</scope>
    <source>
        <strain evidence="1 2">NCTC12862</strain>
    </source>
</reference>
<evidence type="ECO:0000313" key="2">
    <source>
        <dbReference type="Proteomes" id="UP000254950"/>
    </source>
</evidence>
<accession>A0A380ZFB5</accession>
<dbReference type="AlphaFoldDB" id="A0A380ZFB5"/>
<dbReference type="Proteomes" id="UP000254950">
    <property type="component" value="Unassembled WGS sequence"/>
</dbReference>
<dbReference type="OrthoDB" id="9808290at2"/>
<dbReference type="PANTHER" id="PTHR37953">
    <property type="entry name" value="UPF0127 PROTEIN MJ1496"/>
    <property type="match status" value="1"/>
</dbReference>
<organism evidence="1 2">
    <name type="scientific">Bartonella doshiae</name>
    <dbReference type="NCBI Taxonomy" id="33044"/>
    <lineage>
        <taxon>Bacteria</taxon>
        <taxon>Pseudomonadati</taxon>
        <taxon>Pseudomonadota</taxon>
        <taxon>Alphaproteobacteria</taxon>
        <taxon>Hyphomicrobiales</taxon>
        <taxon>Bartonellaceae</taxon>
        <taxon>Bartonella</taxon>
    </lineage>
</organism>
<dbReference type="RefSeq" id="WP_004854435.1">
    <property type="nucleotide sequence ID" value="NZ_CACVBH010000006.1"/>
</dbReference>
<dbReference type="Gene3D" id="2.60.120.1140">
    <property type="entry name" value="Protein of unknown function DUF192"/>
    <property type="match status" value="1"/>
</dbReference>
<dbReference type="STRING" id="33044.GCA_900005695_00166"/>
<evidence type="ECO:0000313" key="1">
    <source>
        <dbReference type="EMBL" id="SUV44855.1"/>
    </source>
</evidence>
<dbReference type="InterPro" id="IPR003795">
    <property type="entry name" value="DUF192"/>
</dbReference>
<dbReference type="Pfam" id="PF02643">
    <property type="entry name" value="DUF192"/>
    <property type="match status" value="1"/>
</dbReference>
<dbReference type="EMBL" id="UFTF01000001">
    <property type="protein sequence ID" value="SUV44855.1"/>
    <property type="molecule type" value="Genomic_DNA"/>
</dbReference>
<proteinExistence type="predicted"/>
<dbReference type="InterPro" id="IPR038695">
    <property type="entry name" value="Saro_0823-like_sf"/>
</dbReference>
<name>A0A380ZFB5_BARDO</name>
<gene>
    <name evidence="1" type="ORF">NCTC12862_00613</name>
</gene>
<protein>
    <submittedName>
        <fullName evidence="1">Uncharacterized ACR, COG1430</fullName>
    </submittedName>
</protein>